<evidence type="ECO:0000313" key="1">
    <source>
        <dbReference type="EMBL" id="CAG8491926.1"/>
    </source>
</evidence>
<reference evidence="1" key="1">
    <citation type="submission" date="2021-06" db="EMBL/GenBank/DDBJ databases">
        <authorList>
            <person name="Kallberg Y."/>
            <person name="Tangrot J."/>
            <person name="Rosling A."/>
        </authorList>
    </citation>
    <scope>NUCLEOTIDE SEQUENCE</scope>
    <source>
        <strain evidence="1">IL203A</strain>
    </source>
</reference>
<evidence type="ECO:0000313" key="2">
    <source>
        <dbReference type="Proteomes" id="UP000789702"/>
    </source>
</evidence>
<dbReference type="Proteomes" id="UP000789702">
    <property type="component" value="Unassembled WGS sequence"/>
</dbReference>
<keyword evidence="2" id="KW-1185">Reference proteome</keyword>
<comment type="caution">
    <text evidence="1">The sequence shown here is derived from an EMBL/GenBank/DDBJ whole genome shotgun (WGS) entry which is preliminary data.</text>
</comment>
<organism evidence="1 2">
    <name type="scientific">Dentiscutata heterogama</name>
    <dbReference type="NCBI Taxonomy" id="1316150"/>
    <lineage>
        <taxon>Eukaryota</taxon>
        <taxon>Fungi</taxon>
        <taxon>Fungi incertae sedis</taxon>
        <taxon>Mucoromycota</taxon>
        <taxon>Glomeromycotina</taxon>
        <taxon>Glomeromycetes</taxon>
        <taxon>Diversisporales</taxon>
        <taxon>Gigasporaceae</taxon>
        <taxon>Dentiscutata</taxon>
    </lineage>
</organism>
<gene>
    <name evidence="1" type="ORF">DHETER_LOCUS2595</name>
</gene>
<protein>
    <submittedName>
        <fullName evidence="1">3123_t:CDS:1</fullName>
    </submittedName>
</protein>
<dbReference type="EMBL" id="CAJVPU010001938">
    <property type="protein sequence ID" value="CAG8491926.1"/>
    <property type="molecule type" value="Genomic_DNA"/>
</dbReference>
<proteinExistence type="predicted"/>
<accession>A0ACA9KV31</accession>
<sequence length="258" mass="29182">MAAPLISDGEITAIPQNKVTIERRVPAGLESTLGNAGLPRAVIAASKEKPKGTEGKNVNNKTVLQQHVDFFDEDGDGVIRPFDTLRGLRRLGFNIFLSILGMCFIHLSFSYVTQSSWIPFLGNPFFKIYVDRIHKAKHGSDSETFDSEGRFVPEKFEEIFSKYDREGKGGLSFSDIRRLIHGNANALDPFGWLSAIIEFGFLFLLCAQNGVVSKEDLRSQYDGSLFYRAAEREKKRKSQNSYFSTLYKSVSEDYYKYQ</sequence>
<name>A0ACA9KV31_9GLOM</name>